<sequence>MNFHLNIAFLVRKNFAKLKREKRFKPSFLVQCAEGRTTTFSGFLRIQLLFRDSETTPKKLRRIPVRYFLCLNLQSKFPCMNLRRKRFPKSTRFSIRKLSGKSKSSGKLSEKLQRDCPVERRGSFFSPLQKSAMQDRDKKENGIGVQRGVGAYLGGWDWRGGLTDGRTPLAG</sequence>
<accession>A0AAV4T0G4</accession>
<comment type="caution">
    <text evidence="1">The sequence shown here is derived from an EMBL/GenBank/DDBJ whole genome shotgun (WGS) entry which is preliminary data.</text>
</comment>
<dbReference type="EMBL" id="BPLQ01008891">
    <property type="protein sequence ID" value="GIY40153.1"/>
    <property type="molecule type" value="Genomic_DNA"/>
</dbReference>
<evidence type="ECO:0000313" key="1">
    <source>
        <dbReference type="EMBL" id="GIY40153.1"/>
    </source>
</evidence>
<dbReference type="AlphaFoldDB" id="A0AAV4T0G4"/>
<protein>
    <submittedName>
        <fullName evidence="1">Uncharacterized protein</fullName>
    </submittedName>
</protein>
<dbReference type="Proteomes" id="UP001054837">
    <property type="component" value="Unassembled WGS sequence"/>
</dbReference>
<gene>
    <name evidence="1" type="ORF">CDAR_424121</name>
</gene>
<reference evidence="1 2" key="1">
    <citation type="submission" date="2021-06" db="EMBL/GenBank/DDBJ databases">
        <title>Caerostris darwini draft genome.</title>
        <authorList>
            <person name="Kono N."/>
            <person name="Arakawa K."/>
        </authorList>
    </citation>
    <scope>NUCLEOTIDE SEQUENCE [LARGE SCALE GENOMIC DNA]</scope>
</reference>
<keyword evidence="2" id="KW-1185">Reference proteome</keyword>
<evidence type="ECO:0000313" key="2">
    <source>
        <dbReference type="Proteomes" id="UP001054837"/>
    </source>
</evidence>
<organism evidence="1 2">
    <name type="scientific">Caerostris darwini</name>
    <dbReference type="NCBI Taxonomy" id="1538125"/>
    <lineage>
        <taxon>Eukaryota</taxon>
        <taxon>Metazoa</taxon>
        <taxon>Ecdysozoa</taxon>
        <taxon>Arthropoda</taxon>
        <taxon>Chelicerata</taxon>
        <taxon>Arachnida</taxon>
        <taxon>Araneae</taxon>
        <taxon>Araneomorphae</taxon>
        <taxon>Entelegynae</taxon>
        <taxon>Araneoidea</taxon>
        <taxon>Araneidae</taxon>
        <taxon>Caerostris</taxon>
    </lineage>
</organism>
<proteinExistence type="predicted"/>
<name>A0AAV4T0G4_9ARAC</name>